<evidence type="ECO:0000256" key="11">
    <source>
        <dbReference type="ARBA" id="ARBA00048366"/>
    </source>
</evidence>
<evidence type="ECO:0000256" key="5">
    <source>
        <dbReference type="ARBA" id="ARBA00022679"/>
    </source>
</evidence>
<organism evidence="13">
    <name type="scientific">marine sediment metagenome</name>
    <dbReference type="NCBI Taxonomy" id="412755"/>
    <lineage>
        <taxon>unclassified sequences</taxon>
        <taxon>metagenomes</taxon>
        <taxon>ecological metagenomes</taxon>
    </lineage>
</organism>
<dbReference type="Gene3D" id="3.90.870.10">
    <property type="entry name" value="DHBP synthase"/>
    <property type="match status" value="1"/>
</dbReference>
<evidence type="ECO:0000313" key="13">
    <source>
        <dbReference type="EMBL" id="KKK60108.1"/>
    </source>
</evidence>
<dbReference type="GO" id="GO:0000049">
    <property type="term" value="F:tRNA binding"/>
    <property type="evidence" value="ECO:0007669"/>
    <property type="project" value="TreeGrafter"/>
</dbReference>
<dbReference type="PROSITE" id="PS51163">
    <property type="entry name" value="YRDC"/>
    <property type="match status" value="1"/>
</dbReference>
<feature type="non-terminal residue" evidence="13">
    <location>
        <position position="190"/>
    </location>
</feature>
<evidence type="ECO:0000259" key="12">
    <source>
        <dbReference type="PROSITE" id="PS51163"/>
    </source>
</evidence>
<evidence type="ECO:0000256" key="3">
    <source>
        <dbReference type="ARBA" id="ARBA00012584"/>
    </source>
</evidence>
<feature type="domain" description="YrdC-like" evidence="12">
    <location>
        <begin position="5"/>
        <end position="187"/>
    </location>
</feature>
<keyword evidence="6" id="KW-0819">tRNA processing</keyword>
<keyword evidence="8" id="KW-0547">Nucleotide-binding</keyword>
<keyword evidence="4" id="KW-0963">Cytoplasm</keyword>
<dbReference type="PANTHER" id="PTHR17490:SF16">
    <property type="entry name" value="THREONYLCARBAMOYL-AMP SYNTHASE"/>
    <property type="match status" value="1"/>
</dbReference>
<dbReference type="InterPro" id="IPR006070">
    <property type="entry name" value="Sua5-like_dom"/>
</dbReference>
<dbReference type="GO" id="GO:0006450">
    <property type="term" value="P:regulation of translational fidelity"/>
    <property type="evidence" value="ECO:0007669"/>
    <property type="project" value="TreeGrafter"/>
</dbReference>
<dbReference type="EC" id="2.7.7.87" evidence="3"/>
<reference evidence="13" key="1">
    <citation type="journal article" date="2015" name="Nature">
        <title>Complex archaea that bridge the gap between prokaryotes and eukaryotes.</title>
        <authorList>
            <person name="Spang A."/>
            <person name="Saw J.H."/>
            <person name="Jorgensen S.L."/>
            <person name="Zaremba-Niedzwiedzka K."/>
            <person name="Martijn J."/>
            <person name="Lind A.E."/>
            <person name="van Eijk R."/>
            <person name="Schleper C."/>
            <person name="Guy L."/>
            <person name="Ettema T.J."/>
        </authorList>
    </citation>
    <scope>NUCLEOTIDE SEQUENCE</scope>
</reference>
<dbReference type="InterPro" id="IPR050156">
    <property type="entry name" value="TC-AMP_synthase_SUA5"/>
</dbReference>
<proteinExistence type="inferred from homology"/>
<dbReference type="PANTHER" id="PTHR17490">
    <property type="entry name" value="SUA5"/>
    <property type="match status" value="1"/>
</dbReference>
<evidence type="ECO:0000256" key="1">
    <source>
        <dbReference type="ARBA" id="ARBA00004496"/>
    </source>
</evidence>
<evidence type="ECO:0000256" key="7">
    <source>
        <dbReference type="ARBA" id="ARBA00022695"/>
    </source>
</evidence>
<keyword evidence="7" id="KW-0548">Nucleotidyltransferase</keyword>
<comment type="subcellular location">
    <subcellularLocation>
        <location evidence="1">Cytoplasm</location>
    </subcellularLocation>
</comment>
<dbReference type="NCBIfam" id="TIGR00057">
    <property type="entry name" value="L-threonylcarbamoyladenylate synthase"/>
    <property type="match status" value="1"/>
</dbReference>
<dbReference type="GO" id="GO:0061710">
    <property type="term" value="F:L-threonylcarbamoyladenylate synthase"/>
    <property type="evidence" value="ECO:0007669"/>
    <property type="project" value="UniProtKB-EC"/>
</dbReference>
<sequence length="190" mass="21073">MKCDQEGINIAVKTIKNGGTIVFPTDTVYGIGCDPYNQNAIKSIYQIKKRVHSKSFPVLGLSKKELLEVAIFDDKANKIADKYWPGQITLVLKLRDKKLKQILNLDDKIAVRVPNNECVLSILKECKLIVGTSANISGSQSFKDPEECIRNISGYDLFVDGGIISSKGESTVIEIDKELKVKRQGVISEE</sequence>
<evidence type="ECO:0000256" key="9">
    <source>
        <dbReference type="ARBA" id="ARBA00022840"/>
    </source>
</evidence>
<evidence type="ECO:0000256" key="4">
    <source>
        <dbReference type="ARBA" id="ARBA00022490"/>
    </source>
</evidence>
<dbReference type="GO" id="GO:0003725">
    <property type="term" value="F:double-stranded RNA binding"/>
    <property type="evidence" value="ECO:0007669"/>
    <property type="project" value="InterPro"/>
</dbReference>
<dbReference type="EMBL" id="LAZR01063137">
    <property type="protein sequence ID" value="KKK60108.1"/>
    <property type="molecule type" value="Genomic_DNA"/>
</dbReference>
<keyword evidence="9" id="KW-0067">ATP-binding</keyword>
<dbReference type="GO" id="GO:0005737">
    <property type="term" value="C:cytoplasm"/>
    <property type="evidence" value="ECO:0007669"/>
    <property type="project" value="UniProtKB-SubCell"/>
</dbReference>
<comment type="caution">
    <text evidence="13">The sequence shown here is derived from an EMBL/GenBank/DDBJ whole genome shotgun (WGS) entry which is preliminary data.</text>
</comment>
<evidence type="ECO:0000256" key="10">
    <source>
        <dbReference type="ARBA" id="ARBA00029774"/>
    </source>
</evidence>
<comment type="catalytic activity">
    <reaction evidence="11">
        <text>L-threonine + hydrogencarbonate + ATP = L-threonylcarbamoyladenylate + diphosphate + H2O</text>
        <dbReference type="Rhea" id="RHEA:36407"/>
        <dbReference type="ChEBI" id="CHEBI:15377"/>
        <dbReference type="ChEBI" id="CHEBI:17544"/>
        <dbReference type="ChEBI" id="CHEBI:30616"/>
        <dbReference type="ChEBI" id="CHEBI:33019"/>
        <dbReference type="ChEBI" id="CHEBI:57926"/>
        <dbReference type="ChEBI" id="CHEBI:73682"/>
        <dbReference type="EC" id="2.7.7.87"/>
    </reaction>
</comment>
<protein>
    <recommendedName>
        <fullName evidence="10">L-threonylcarbamoyladenylate synthase</fullName>
        <ecNumber evidence="3">2.7.7.87</ecNumber>
    </recommendedName>
    <alternativeName>
        <fullName evidence="10">L-threonylcarbamoyladenylate synthase</fullName>
    </alternativeName>
</protein>
<name>A0A0F8WTS0_9ZZZZ</name>
<evidence type="ECO:0000256" key="8">
    <source>
        <dbReference type="ARBA" id="ARBA00022741"/>
    </source>
</evidence>
<keyword evidence="5" id="KW-0808">Transferase</keyword>
<gene>
    <name evidence="13" type="ORF">LCGC14_3027670</name>
</gene>
<dbReference type="InterPro" id="IPR017945">
    <property type="entry name" value="DHBP_synth_RibB-like_a/b_dom"/>
</dbReference>
<evidence type="ECO:0000256" key="2">
    <source>
        <dbReference type="ARBA" id="ARBA00007663"/>
    </source>
</evidence>
<dbReference type="SUPFAM" id="SSF55821">
    <property type="entry name" value="YrdC/RibB"/>
    <property type="match status" value="1"/>
</dbReference>
<accession>A0A0F8WTS0</accession>
<evidence type="ECO:0000256" key="6">
    <source>
        <dbReference type="ARBA" id="ARBA00022694"/>
    </source>
</evidence>
<comment type="similarity">
    <text evidence="2">Belongs to the SUA5 family.</text>
</comment>
<dbReference type="Pfam" id="PF01300">
    <property type="entry name" value="Sua5_yciO_yrdC"/>
    <property type="match status" value="1"/>
</dbReference>
<dbReference type="GO" id="GO:0005524">
    <property type="term" value="F:ATP binding"/>
    <property type="evidence" value="ECO:0007669"/>
    <property type="project" value="UniProtKB-KW"/>
</dbReference>
<dbReference type="GO" id="GO:0008033">
    <property type="term" value="P:tRNA processing"/>
    <property type="evidence" value="ECO:0007669"/>
    <property type="project" value="UniProtKB-KW"/>
</dbReference>
<dbReference type="AlphaFoldDB" id="A0A0F8WTS0"/>